<dbReference type="GO" id="GO:0004713">
    <property type="term" value="F:protein tyrosine kinase activity"/>
    <property type="evidence" value="ECO:0007669"/>
    <property type="project" value="TreeGrafter"/>
</dbReference>
<keyword evidence="11" id="KW-1185">Reference proteome</keyword>
<evidence type="ECO:0000256" key="8">
    <source>
        <dbReference type="SAM" id="Phobius"/>
    </source>
</evidence>
<keyword evidence="4" id="KW-0547">Nucleotide-binding</keyword>
<evidence type="ECO:0000256" key="2">
    <source>
        <dbReference type="ARBA" id="ARBA00022475"/>
    </source>
</evidence>
<evidence type="ECO:0000256" key="5">
    <source>
        <dbReference type="ARBA" id="ARBA00022840"/>
    </source>
</evidence>
<dbReference type="Gene3D" id="3.40.50.300">
    <property type="entry name" value="P-loop containing nucleotide triphosphate hydrolases"/>
    <property type="match status" value="1"/>
</dbReference>
<keyword evidence="2" id="KW-1003">Cell membrane</keyword>
<comment type="subcellular location">
    <subcellularLocation>
        <location evidence="1">Cell membrane</location>
        <topology evidence="1">Multi-pass membrane protein</topology>
    </subcellularLocation>
</comment>
<keyword evidence="6 8" id="KW-1133">Transmembrane helix</keyword>
<keyword evidence="5" id="KW-0067">ATP-binding</keyword>
<keyword evidence="10" id="KW-0418">Kinase</keyword>
<evidence type="ECO:0000313" key="10">
    <source>
        <dbReference type="EMBL" id="VDS04591.1"/>
    </source>
</evidence>
<keyword evidence="10" id="KW-0808">Transferase</keyword>
<protein>
    <submittedName>
        <fullName evidence="10">Tyrosine-protein kinase in cps region</fullName>
        <ecNumber evidence="10">2.7.10.-</ecNumber>
    </submittedName>
</protein>
<evidence type="ECO:0000313" key="11">
    <source>
        <dbReference type="Proteomes" id="UP000268844"/>
    </source>
</evidence>
<keyword evidence="3 8" id="KW-0812">Transmembrane</keyword>
<evidence type="ECO:0000256" key="1">
    <source>
        <dbReference type="ARBA" id="ARBA00004651"/>
    </source>
</evidence>
<evidence type="ECO:0000256" key="6">
    <source>
        <dbReference type="ARBA" id="ARBA00022989"/>
    </source>
</evidence>
<organism evidence="10 11">
    <name type="scientific">Devosia equisanguinis</name>
    <dbReference type="NCBI Taxonomy" id="2490941"/>
    <lineage>
        <taxon>Bacteria</taxon>
        <taxon>Pseudomonadati</taxon>
        <taxon>Pseudomonadota</taxon>
        <taxon>Alphaproteobacteria</taxon>
        <taxon>Hyphomicrobiales</taxon>
        <taxon>Devosiaceae</taxon>
        <taxon>Devosia</taxon>
    </lineage>
</organism>
<dbReference type="InterPro" id="IPR005702">
    <property type="entry name" value="Wzc-like_C"/>
</dbReference>
<accession>A0A3S4DQ37</accession>
<sequence length="541" mass="57832">MQGDGLDIGAIVDVLRRRARTGLAIFAGLMILAVVIILLLPTRYAATALVAVDPSRIEPLQLEFAAPPLGSVDAARVESEVEIIRSVPTLLRIVDLANLLENPDVLGRPVPIVPAGEATSADWAMAMEWLVPRLRIERRGLTYIIAITAETASPALSAQIANAAAQAYLEGQVAAKRQALTQALDLLGQRRSELGLSPAIGGDVVGMNRLTQRMSDLEGQLDLQVADSRIVANAPMPLLPSFPNTRLLLVFAAISSAVLAIAAVLAVDAYAGGFHSQEELESATGREVVSTLPATVTRRSGWKTRPGPPPDLDNFDGHSAYAESLRHLRFRLDRALATGAPPDAERGRVILMTSALPQEGKSISALLLARAYGGMGKKVLLLDADLRTPAIGRLMGIAGGTGLHDYLRGKMLPDRIDAILAADPMTGISVVSGFGVHRQSVENLLAGRPMAQLIQAAGRAYDIVIIDTPPVGRLVDAAYLARFCDAAVLLVRWSRTPQRDVLRALDTMAHAGRPNLPVLLAMTEYPAAQHFPQIREENTYA</sequence>
<dbReference type="CDD" id="cd05387">
    <property type="entry name" value="BY-kinase"/>
    <property type="match status" value="1"/>
</dbReference>
<dbReference type="InterPro" id="IPR050445">
    <property type="entry name" value="Bact_polysacc_biosynth/exp"/>
</dbReference>
<dbReference type="SUPFAM" id="SSF52540">
    <property type="entry name" value="P-loop containing nucleoside triphosphate hydrolases"/>
    <property type="match status" value="1"/>
</dbReference>
<evidence type="ECO:0000256" key="7">
    <source>
        <dbReference type="ARBA" id="ARBA00023136"/>
    </source>
</evidence>
<dbReference type="PANTHER" id="PTHR32309:SF13">
    <property type="entry name" value="FERRIC ENTEROBACTIN TRANSPORT PROTEIN FEPE"/>
    <property type="match status" value="1"/>
</dbReference>
<dbReference type="Proteomes" id="UP000268844">
    <property type="component" value="Unassembled WGS sequence"/>
</dbReference>
<keyword evidence="7 8" id="KW-0472">Membrane</keyword>
<evidence type="ECO:0000256" key="3">
    <source>
        <dbReference type="ARBA" id="ARBA00022692"/>
    </source>
</evidence>
<dbReference type="EMBL" id="UZWD01000023">
    <property type="protein sequence ID" value="VDS04591.1"/>
    <property type="molecule type" value="Genomic_DNA"/>
</dbReference>
<dbReference type="RefSeq" id="WP_164550329.1">
    <property type="nucleotide sequence ID" value="NZ_JBHTMH010000001.1"/>
</dbReference>
<dbReference type="InterPro" id="IPR027417">
    <property type="entry name" value="P-loop_NTPase"/>
</dbReference>
<proteinExistence type="predicted"/>
<dbReference type="Pfam" id="PF02706">
    <property type="entry name" value="Wzz"/>
    <property type="match status" value="1"/>
</dbReference>
<dbReference type="InterPro" id="IPR003856">
    <property type="entry name" value="LPS_length_determ_N"/>
</dbReference>
<reference evidence="10 11" key="1">
    <citation type="submission" date="2018-12" db="EMBL/GenBank/DDBJ databases">
        <authorList>
            <person name="Criscuolo A."/>
        </authorList>
    </citation>
    <scope>NUCLEOTIDE SEQUENCE [LARGE SCALE GENOMIC DNA]</scope>
    <source>
        <strain evidence="10">ACIP1116281</strain>
    </source>
</reference>
<evidence type="ECO:0000256" key="4">
    <source>
        <dbReference type="ARBA" id="ARBA00022741"/>
    </source>
</evidence>
<dbReference type="GO" id="GO:0005886">
    <property type="term" value="C:plasma membrane"/>
    <property type="evidence" value="ECO:0007669"/>
    <property type="project" value="UniProtKB-SubCell"/>
</dbReference>
<dbReference type="EC" id="2.7.10.-" evidence="10"/>
<dbReference type="AlphaFoldDB" id="A0A3S4DQ37"/>
<evidence type="ECO:0000259" key="9">
    <source>
        <dbReference type="Pfam" id="PF02706"/>
    </source>
</evidence>
<gene>
    <name evidence="10" type="ORF">DEVEQU_01730</name>
</gene>
<dbReference type="PANTHER" id="PTHR32309">
    <property type="entry name" value="TYROSINE-PROTEIN KINASE"/>
    <property type="match status" value="1"/>
</dbReference>
<feature type="domain" description="Polysaccharide chain length determinant N-terminal" evidence="9">
    <location>
        <begin position="5"/>
        <end position="90"/>
    </location>
</feature>
<name>A0A3S4DQ37_9HYPH</name>
<feature type="transmembrane region" description="Helical" evidence="8">
    <location>
        <begin position="21"/>
        <end position="40"/>
    </location>
</feature>